<dbReference type="PANTHER" id="PTHR37938">
    <property type="entry name" value="BLL0215 PROTEIN"/>
    <property type="match status" value="1"/>
</dbReference>
<dbReference type="EMBL" id="JACHWU010000011">
    <property type="protein sequence ID" value="MBB3053564.1"/>
    <property type="molecule type" value="Genomic_DNA"/>
</dbReference>
<name>A0A839S870_9PSEU</name>
<evidence type="ECO:0000313" key="4">
    <source>
        <dbReference type="Proteomes" id="UP000550714"/>
    </source>
</evidence>
<dbReference type="Proteomes" id="UP000550714">
    <property type="component" value="Unassembled WGS sequence"/>
</dbReference>
<dbReference type="PANTHER" id="PTHR37938:SF1">
    <property type="entry name" value="BLL0215 PROTEIN"/>
    <property type="match status" value="1"/>
</dbReference>
<dbReference type="InterPro" id="IPR005182">
    <property type="entry name" value="YdbS-like_PH"/>
</dbReference>
<feature type="domain" description="YdbS-like PH" evidence="2">
    <location>
        <begin position="73"/>
        <end position="147"/>
    </location>
</feature>
<dbReference type="Pfam" id="PF03703">
    <property type="entry name" value="bPH_2"/>
    <property type="match status" value="1"/>
</dbReference>
<keyword evidence="1" id="KW-0812">Transmembrane</keyword>
<organism evidence="3 4">
    <name type="scientific">Prauserella isguenensis</name>
    <dbReference type="NCBI Taxonomy" id="1470180"/>
    <lineage>
        <taxon>Bacteria</taxon>
        <taxon>Bacillati</taxon>
        <taxon>Actinomycetota</taxon>
        <taxon>Actinomycetes</taxon>
        <taxon>Pseudonocardiales</taxon>
        <taxon>Pseudonocardiaceae</taxon>
        <taxon>Prauserella</taxon>
    </lineage>
</organism>
<proteinExistence type="predicted"/>
<feature type="transmembrane region" description="Helical" evidence="1">
    <location>
        <begin position="52"/>
        <end position="71"/>
    </location>
</feature>
<evidence type="ECO:0000313" key="3">
    <source>
        <dbReference type="EMBL" id="MBB3053564.1"/>
    </source>
</evidence>
<evidence type="ECO:0000256" key="1">
    <source>
        <dbReference type="SAM" id="Phobius"/>
    </source>
</evidence>
<comment type="caution">
    <text evidence="3">The sequence shown here is derived from an EMBL/GenBank/DDBJ whole genome shotgun (WGS) entry which is preliminary data.</text>
</comment>
<sequence length="159" mass="17169">MSYPFDQIGDDETVLVHSHQHWKCLILPGLGGAVLAVAAAALMAAVPAEAGLIVAAAALIGLSVLVGAPIVRWKTTHFVVTDQKVMFREGVLRRSGMNIPIRRITSVRYEHDLNDRIFGCGSLIVEAMSEEPLTFTDIPHVEAVHNTLYDASLNPTSAL</sequence>
<protein>
    <submittedName>
        <fullName evidence="3">Putative membrane protein YdbT with pleckstrin-like domain</fullName>
    </submittedName>
</protein>
<gene>
    <name evidence="3" type="ORF">FHS23_004618</name>
</gene>
<dbReference type="RefSeq" id="WP_183659484.1">
    <property type="nucleotide sequence ID" value="NZ_JACHWU010000011.1"/>
</dbReference>
<reference evidence="3 4" key="1">
    <citation type="submission" date="2020-08" db="EMBL/GenBank/DDBJ databases">
        <title>Genomic Encyclopedia of Type Strains, Phase III (KMG-III): the genomes of soil and plant-associated and newly described type strains.</title>
        <authorList>
            <person name="Whitman W."/>
        </authorList>
    </citation>
    <scope>NUCLEOTIDE SEQUENCE [LARGE SCALE GENOMIC DNA]</scope>
    <source>
        <strain evidence="3 4">CECT 8577</strain>
    </source>
</reference>
<evidence type="ECO:0000259" key="2">
    <source>
        <dbReference type="Pfam" id="PF03703"/>
    </source>
</evidence>
<keyword evidence="1" id="KW-0472">Membrane</keyword>
<keyword evidence="1" id="KW-1133">Transmembrane helix</keyword>
<feature type="transmembrane region" description="Helical" evidence="1">
    <location>
        <begin position="25"/>
        <end position="46"/>
    </location>
</feature>
<keyword evidence="4" id="KW-1185">Reference proteome</keyword>
<accession>A0A839S870</accession>
<dbReference type="AlphaFoldDB" id="A0A839S870"/>